<evidence type="ECO:0000256" key="6">
    <source>
        <dbReference type="ARBA" id="ARBA00022723"/>
    </source>
</evidence>
<comment type="catalytic activity">
    <reaction evidence="1">
        <text>S-ubiquitinyl-[E2 ubiquitin-conjugating enzyme]-L-cysteine + [acceptor protein]-L-lysine = [E2 ubiquitin-conjugating enzyme]-L-cysteine + N(6)-ubiquitinyl-[acceptor protein]-L-lysine.</text>
        <dbReference type="EC" id="2.3.2.27"/>
    </reaction>
</comment>
<dbReference type="SUPFAM" id="SSF49599">
    <property type="entry name" value="TRAF domain-like"/>
    <property type="match status" value="1"/>
</dbReference>
<evidence type="ECO:0000259" key="13">
    <source>
        <dbReference type="PROSITE" id="PS51081"/>
    </source>
</evidence>
<keyword evidence="7 10" id="KW-0863">Zinc-finger</keyword>
<dbReference type="CDD" id="cd16571">
    <property type="entry name" value="RING-HC_SIAHs"/>
    <property type="match status" value="1"/>
</dbReference>
<comment type="similarity">
    <text evidence="3">Belongs to the SINA (Seven in absentia) family.</text>
</comment>
<evidence type="ECO:0000256" key="5">
    <source>
        <dbReference type="ARBA" id="ARBA00022679"/>
    </source>
</evidence>
<feature type="region of interest" description="Disordered" evidence="11">
    <location>
        <begin position="755"/>
        <end position="790"/>
    </location>
</feature>
<feature type="compositionally biased region" description="Polar residues" evidence="11">
    <location>
        <begin position="755"/>
        <end position="765"/>
    </location>
</feature>
<dbReference type="Proteomes" id="UP001634393">
    <property type="component" value="Unassembled WGS sequence"/>
</dbReference>
<dbReference type="PROSITE" id="PS51081">
    <property type="entry name" value="ZF_SIAH"/>
    <property type="match status" value="1"/>
</dbReference>
<dbReference type="GO" id="GO:0008270">
    <property type="term" value="F:zinc ion binding"/>
    <property type="evidence" value="ECO:0007669"/>
    <property type="project" value="UniProtKB-KW"/>
</dbReference>
<protein>
    <recommendedName>
        <fullName evidence="4">RING-type E3 ubiquitin transferase</fullName>
        <ecNumber evidence="4">2.3.2.27</ecNumber>
    </recommendedName>
</protein>
<reference evidence="14 15" key="1">
    <citation type="submission" date="2024-12" db="EMBL/GenBank/DDBJ databases">
        <title>The unique morphological basis and parallel evolutionary history of personate flowers in Penstemon.</title>
        <authorList>
            <person name="Depatie T.H."/>
            <person name="Wessinger C.A."/>
        </authorList>
    </citation>
    <scope>NUCLEOTIDE SEQUENCE [LARGE SCALE GENOMIC DNA]</scope>
    <source>
        <strain evidence="14">WTNN_2</strain>
        <tissue evidence="14">Leaf</tissue>
    </source>
</reference>
<dbReference type="PANTHER" id="PTHR34962">
    <property type="entry name" value="EMBRYO DEFECTIVE 1703-RELATED"/>
    <property type="match status" value="1"/>
</dbReference>
<keyword evidence="5" id="KW-0808">Transferase</keyword>
<sequence>MESSIECISSTDVMDEDEISHPHPYSQILSSKQSHNNINYNNLSGVVINPATSVHELLECPVCTNSMYPPIHQCHNGHTLCSTCKARVHNRCPTCRQELGDIRCLALEKVAESLELPCKYCSLGCTEIFPYYSKLKHEALCNFRPYNCPYAGSECSVVGDIQFLVTHLRDDHKVDMHSGCTFNHRYVKSNPRDVENATWMLTVFHCFGQYFCLHFEAFQLGMAPVYMAFLRFMGDEMDARNYCYSLEVGGNGRKLIWEGTPRSVRDSHRKVRDSHDGLIIQRNMALFFSGGDRKELKLRVTGRIWKEQQNPDGGPCIPNLCTITISPHLSPQIPFLSSKLSICTLRFNKKNPSTPNTKILPLHPSFSLYLPNPLRSKKSQISAHFNRPTNRKNYLRKKLNRQQQQVSDLRNPVLELDRVNNYDSNEESKNFDTSSEFHGSSEERKNFDTNYGIKESETGLSKNKLGESIMLNKLETWVEQYKKDSEFWGVGTSPIFTVFHDSEGMVDKVVVNEEEILNRSRVSESEDLAKVNLQISFAKGLAKEMENGSNVIPKNSSVAKFLLSGEKSGFMDSIRGVTLKPASLSRMSRVGVLVLCGLFVVSTVKSLFAVKEDKEEYTSLEKEMLRRKIKARAEKEKMEKGSVEVLQDPVEPRSLSFSRPQLDNEQLLNSINQAKGSSNELEAVQHSSYQNKEFKDKIEDIRTMARHAREIEKQDSLMGGSDEEDDESLKEFTGESLSLENDILIRNEMDLIESTPFTTPQNDFGKSNADDLVEKNQSSPNISGSSRPEVKPVQNSMVVNLHSDGPDEVSSKTKFRIIKSVKEAREYLSRKDKKPEVNQELEVRNDGQTIESAALSGRLDFLGPSENYNMDCETAEGNVDCLNGIKIPKITLDSEVSVSNQDTTTPMFEIPEEVRADNETSKKHNVEDSEENETLVDLQMPKTNASNEVSGRTEELAPSINKGNWLEKNFHEFEPLVKKIRVGYRDNYKIAKEKANQESVSKTAIMELKFDDDESELEWMKDENLRNIVFKVRDNELSGRDPFHLMSEEDKCAFFGGLEKKVEQTNEKLLHLHEYLHSNIENLDYGADGISLYDPPEKIIPRWKNPPAERSPEFLNNFVEQRKTLVSESLKDSFASKKIGKEEGVHKPEETSLAAANVSDQRRKLQKEPSVSSKTIVQGSDGSIRAGKKNGKEFWEHTKKWSQGFLDSYNAETDPEIKSTMRDMGKDLDRWITEKEIKEAAELMDKLPEKGQKFIKDKLNKVKREMELFGPQAVVGKYREYAEEKEEDYLWWLDLPCVLCIELYTVENGEERVGFYSLEMAPDLELDPKQHHVIAFEDAGDCKNLCYIIQAQMELLGNGNAFVVARPPKDAFREAKANNFSVTVIRKSELQLNIDQTLEQVEELIVEIGSKIYHDKIMKERSVDINGLMKGVFGATKPTKKRMRRSKRKLKQQ</sequence>
<dbReference type="FunFam" id="2.60.210.10:FF:000004">
    <property type="entry name" value="E3 ubiquitin-protein ligase SINAT5-like"/>
    <property type="match status" value="1"/>
</dbReference>
<keyword evidence="6" id="KW-0479">Metal-binding</keyword>
<dbReference type="FunFam" id="3.30.40.10:FF:000041">
    <property type="entry name" value="E3 ubiquitin-protein ligase SINAT3"/>
    <property type="match status" value="1"/>
</dbReference>
<feature type="domain" description="RING-type" evidence="12">
    <location>
        <begin position="60"/>
        <end position="96"/>
    </location>
</feature>
<evidence type="ECO:0000256" key="3">
    <source>
        <dbReference type="ARBA" id="ARBA00009119"/>
    </source>
</evidence>
<proteinExistence type="inferred from homology"/>
<dbReference type="Gene3D" id="3.30.40.10">
    <property type="entry name" value="Zinc/RING finger domain, C3HC4 (zinc finger)"/>
    <property type="match status" value="2"/>
</dbReference>
<feature type="region of interest" description="Disordered" evidence="11">
    <location>
        <begin position="420"/>
        <end position="444"/>
    </location>
</feature>
<organism evidence="14 15">
    <name type="scientific">Penstemon smallii</name>
    <dbReference type="NCBI Taxonomy" id="265156"/>
    <lineage>
        <taxon>Eukaryota</taxon>
        <taxon>Viridiplantae</taxon>
        <taxon>Streptophyta</taxon>
        <taxon>Embryophyta</taxon>
        <taxon>Tracheophyta</taxon>
        <taxon>Spermatophyta</taxon>
        <taxon>Magnoliopsida</taxon>
        <taxon>eudicotyledons</taxon>
        <taxon>Gunneridae</taxon>
        <taxon>Pentapetalae</taxon>
        <taxon>asterids</taxon>
        <taxon>lamiids</taxon>
        <taxon>Lamiales</taxon>
        <taxon>Plantaginaceae</taxon>
        <taxon>Cheloneae</taxon>
        <taxon>Penstemon</taxon>
    </lineage>
</organism>
<dbReference type="InterPro" id="IPR013083">
    <property type="entry name" value="Znf_RING/FYVE/PHD"/>
</dbReference>
<gene>
    <name evidence="14" type="ORF">ACJIZ3_016404</name>
</gene>
<evidence type="ECO:0000256" key="8">
    <source>
        <dbReference type="ARBA" id="ARBA00022786"/>
    </source>
</evidence>
<dbReference type="InterPro" id="IPR013010">
    <property type="entry name" value="Znf_SIAH"/>
</dbReference>
<dbReference type="CDD" id="cd03829">
    <property type="entry name" value="Sina"/>
    <property type="match status" value="1"/>
</dbReference>
<dbReference type="FunFam" id="3.30.40.10:FF:000483">
    <property type="entry name" value="E3 ubiquitin-protein ligase SINAT3"/>
    <property type="match status" value="1"/>
</dbReference>
<evidence type="ECO:0000256" key="10">
    <source>
        <dbReference type="PROSITE-ProRule" id="PRU00455"/>
    </source>
</evidence>
<feature type="region of interest" description="Disordered" evidence="11">
    <location>
        <begin position="1157"/>
        <end position="1183"/>
    </location>
</feature>
<evidence type="ECO:0000256" key="9">
    <source>
        <dbReference type="ARBA" id="ARBA00022833"/>
    </source>
</evidence>
<dbReference type="PROSITE" id="PS50089">
    <property type="entry name" value="ZF_RING_2"/>
    <property type="match status" value="1"/>
</dbReference>
<feature type="compositionally biased region" description="Basic and acidic residues" evidence="11">
    <location>
        <begin position="420"/>
        <end position="430"/>
    </location>
</feature>
<evidence type="ECO:0000256" key="7">
    <source>
        <dbReference type="ARBA" id="ARBA00022771"/>
    </source>
</evidence>
<dbReference type="InterPro" id="IPR018121">
    <property type="entry name" value="7-in-absentia-prot_TRAF-dom"/>
</dbReference>
<evidence type="ECO:0000256" key="2">
    <source>
        <dbReference type="ARBA" id="ARBA00004906"/>
    </source>
</evidence>
<evidence type="ECO:0000256" key="4">
    <source>
        <dbReference type="ARBA" id="ARBA00012483"/>
    </source>
</evidence>
<evidence type="ECO:0000256" key="11">
    <source>
        <dbReference type="SAM" id="MobiDB-lite"/>
    </source>
</evidence>
<comment type="caution">
    <text evidence="14">The sequence shown here is derived from an EMBL/GenBank/DDBJ whole genome shotgun (WGS) entry which is preliminary data.</text>
</comment>
<keyword evidence="15" id="KW-1185">Reference proteome</keyword>
<evidence type="ECO:0000259" key="12">
    <source>
        <dbReference type="PROSITE" id="PS50089"/>
    </source>
</evidence>
<dbReference type="PANTHER" id="PTHR34962:SF1">
    <property type="entry name" value="EMBRYO DEFECTIVE 1703-RELATED"/>
    <property type="match status" value="1"/>
</dbReference>
<dbReference type="Pfam" id="PF03145">
    <property type="entry name" value="Sina_TRAF"/>
    <property type="match status" value="1"/>
</dbReference>
<dbReference type="EC" id="2.3.2.27" evidence="4"/>
<evidence type="ECO:0000313" key="14">
    <source>
        <dbReference type="EMBL" id="KAL3815136.1"/>
    </source>
</evidence>
<dbReference type="Gene3D" id="2.60.210.10">
    <property type="entry name" value="Apoptosis, Tumor Necrosis Factor Receptor Associated Protein 2, Chain A"/>
    <property type="match status" value="1"/>
</dbReference>
<evidence type="ECO:0000256" key="1">
    <source>
        <dbReference type="ARBA" id="ARBA00000900"/>
    </source>
</evidence>
<comment type="pathway">
    <text evidence="2">Protein modification; protein ubiquitination.</text>
</comment>
<feature type="compositionally biased region" description="Polar residues" evidence="11">
    <location>
        <begin position="1169"/>
        <end position="1181"/>
    </location>
</feature>
<dbReference type="SUPFAM" id="SSF57850">
    <property type="entry name" value="RING/U-box"/>
    <property type="match status" value="1"/>
</dbReference>
<evidence type="ECO:0000313" key="15">
    <source>
        <dbReference type="Proteomes" id="UP001634393"/>
    </source>
</evidence>
<keyword evidence="9" id="KW-0862">Zinc</keyword>
<dbReference type="EMBL" id="JBJXBP010000008">
    <property type="protein sequence ID" value="KAL3815136.1"/>
    <property type="molecule type" value="Genomic_DNA"/>
</dbReference>
<dbReference type="Pfam" id="PF21362">
    <property type="entry name" value="Sina_RING"/>
    <property type="match status" value="1"/>
</dbReference>
<feature type="compositionally biased region" description="Polar residues" evidence="11">
    <location>
        <begin position="775"/>
        <end position="786"/>
    </location>
</feature>
<accession>A0ABD3RT11</accession>
<dbReference type="InterPro" id="IPR008974">
    <property type="entry name" value="TRAF-like"/>
</dbReference>
<dbReference type="InterPro" id="IPR049548">
    <property type="entry name" value="Sina-like_RING"/>
</dbReference>
<dbReference type="InterPro" id="IPR001841">
    <property type="entry name" value="Znf_RING"/>
</dbReference>
<dbReference type="Pfam" id="PF21361">
    <property type="entry name" value="Sina_ZnF"/>
    <property type="match status" value="1"/>
</dbReference>
<keyword evidence="8" id="KW-0833">Ubl conjugation pathway</keyword>
<dbReference type="GO" id="GO:0061630">
    <property type="term" value="F:ubiquitin protein ligase activity"/>
    <property type="evidence" value="ECO:0007669"/>
    <property type="project" value="UniProtKB-EC"/>
</dbReference>
<name>A0ABD3RT11_9LAMI</name>
<feature type="domain" description="SIAH-type" evidence="13">
    <location>
        <begin position="113"/>
        <end position="173"/>
    </location>
</feature>